<organism evidence="3 4">
    <name type="scientific">Cetraspora pellucida</name>
    <dbReference type="NCBI Taxonomy" id="1433469"/>
    <lineage>
        <taxon>Eukaryota</taxon>
        <taxon>Fungi</taxon>
        <taxon>Fungi incertae sedis</taxon>
        <taxon>Mucoromycota</taxon>
        <taxon>Glomeromycotina</taxon>
        <taxon>Glomeromycetes</taxon>
        <taxon>Diversisporales</taxon>
        <taxon>Gigasporaceae</taxon>
        <taxon>Cetraspora</taxon>
    </lineage>
</organism>
<evidence type="ECO:0000259" key="2">
    <source>
        <dbReference type="Pfam" id="PF04457"/>
    </source>
</evidence>
<proteinExistence type="predicted"/>
<reference evidence="3" key="1">
    <citation type="submission" date="2021-06" db="EMBL/GenBank/DDBJ databases">
        <authorList>
            <person name="Kallberg Y."/>
            <person name="Tangrot J."/>
            <person name="Rosling A."/>
        </authorList>
    </citation>
    <scope>NUCLEOTIDE SEQUENCE</scope>
    <source>
        <strain evidence="3">FL966</strain>
    </source>
</reference>
<dbReference type="AlphaFoldDB" id="A0A9N8ZDI8"/>
<dbReference type="Pfam" id="PF04457">
    <property type="entry name" value="MJ1316"/>
    <property type="match status" value="1"/>
</dbReference>
<keyword evidence="4" id="KW-1185">Reference proteome</keyword>
<name>A0A9N8ZDI8_9GLOM</name>
<dbReference type="OrthoDB" id="10263155at2759"/>
<accession>A0A9N8ZDI8</accession>
<gene>
    <name evidence="3" type="ORF">CPELLU_LOCUS2016</name>
</gene>
<keyword evidence="1" id="KW-0175">Coiled coil</keyword>
<evidence type="ECO:0000256" key="1">
    <source>
        <dbReference type="SAM" id="Coils"/>
    </source>
</evidence>
<evidence type="ECO:0000313" key="4">
    <source>
        <dbReference type="Proteomes" id="UP000789759"/>
    </source>
</evidence>
<evidence type="ECO:0000313" key="3">
    <source>
        <dbReference type="EMBL" id="CAG8491795.1"/>
    </source>
</evidence>
<dbReference type="EMBL" id="CAJVQA010000821">
    <property type="protein sequence ID" value="CAG8491795.1"/>
    <property type="molecule type" value="Genomic_DNA"/>
</dbReference>
<feature type="coiled-coil region" evidence="1">
    <location>
        <begin position="106"/>
        <end position="166"/>
    </location>
</feature>
<protein>
    <submittedName>
        <fullName evidence="3">22425_t:CDS:1</fullName>
    </submittedName>
</protein>
<feature type="domain" description="MJ1316 RNA cyclic group end recognition" evidence="2">
    <location>
        <begin position="4"/>
        <end position="68"/>
    </location>
</feature>
<dbReference type="Proteomes" id="UP000789759">
    <property type="component" value="Unassembled WGS sequence"/>
</dbReference>
<sequence length="177" mass="21312">MQRLKPAHEIYSRLVWDKDQFGDFFIGYEDRFLGIMETTREEFEAAEIPFHRIRYFKVISNGQIIWDRERRLDLITRNYSNPTSNPLIDTSPITANIDDSNVNLPIFSVKSKKNSLKRRREKLRQKLSAEAREQLEEDERIEAEHDQQYETRMREVENRIKRFQELQNGIKLLHTNL</sequence>
<comment type="caution">
    <text evidence="3">The sequence shown here is derived from an EMBL/GenBank/DDBJ whole genome shotgun (WGS) entry which is preliminary data.</text>
</comment>
<dbReference type="InterPro" id="IPR040459">
    <property type="entry name" value="MJ1316"/>
</dbReference>